<keyword evidence="2" id="KW-1185">Reference proteome</keyword>
<dbReference type="EMBL" id="CM037151">
    <property type="protein sequence ID" value="KAH7844468.1"/>
    <property type="molecule type" value="Genomic_DNA"/>
</dbReference>
<evidence type="ECO:0000313" key="2">
    <source>
        <dbReference type="Proteomes" id="UP000828048"/>
    </source>
</evidence>
<gene>
    <name evidence="1" type="ORF">Vadar_028351</name>
</gene>
<comment type="caution">
    <text evidence="1">The sequence shown here is derived from an EMBL/GenBank/DDBJ whole genome shotgun (WGS) entry which is preliminary data.</text>
</comment>
<evidence type="ECO:0000313" key="1">
    <source>
        <dbReference type="EMBL" id="KAH7844468.1"/>
    </source>
</evidence>
<dbReference type="Proteomes" id="UP000828048">
    <property type="component" value="Chromosome 1"/>
</dbReference>
<name>A0ACB7XTT3_9ERIC</name>
<organism evidence="1 2">
    <name type="scientific">Vaccinium darrowii</name>
    <dbReference type="NCBI Taxonomy" id="229202"/>
    <lineage>
        <taxon>Eukaryota</taxon>
        <taxon>Viridiplantae</taxon>
        <taxon>Streptophyta</taxon>
        <taxon>Embryophyta</taxon>
        <taxon>Tracheophyta</taxon>
        <taxon>Spermatophyta</taxon>
        <taxon>Magnoliopsida</taxon>
        <taxon>eudicotyledons</taxon>
        <taxon>Gunneridae</taxon>
        <taxon>Pentapetalae</taxon>
        <taxon>asterids</taxon>
        <taxon>Ericales</taxon>
        <taxon>Ericaceae</taxon>
        <taxon>Vaccinioideae</taxon>
        <taxon>Vaccinieae</taxon>
        <taxon>Vaccinium</taxon>
    </lineage>
</organism>
<sequence>MEEGVGYGGVFVKKKTSSGCLIIKQKVDGTGGVRALESRKVLGSNKERERRHLARSESESSEELLEPFRTKVVSKTCKFGNDSGACRGDQVGGNKFGRNGEIGSERKRSLEVAKFDDYDRISGKRTRQEDRFKSERKFETGSIRHVNGQKYMYLDSSTSNLSSGRKEVHGYSGKSRFEAEDGEADQPTYSLRQNLRPVSHGTIRLQGKNGVLKVMVNRKNKMMEPLHKFYEHPFEFEERKGSRYEKDVKNNVLPEPVIFSDSRHPEKTISIARTMKNDIKSRKPLSIAPGVGNSESEDSDTLVRLGPTSTQACSSLTGIEKNEGEAPSAEKIAPVEGKEGKARRGNGTEKQLLRDKIRSMLVSAGWTIDYRPRRNRDYLDAVYINPNGTAYWSIIKAHEAFQKQLGVETVDIKPSSEFTPVPEGLLSKLTRRTRKKIENEMKRKQRENCKAVDLEEFVKGTDGDEGDEKLSFVRGQAGNSQKERSHEVTCASGDDLGGTFYKGAPKQEEAEKPFIASNSHIIRRKCQNIGGRTLLFRSCHKGLNSESDGYVPYMGKRTLLSWLIDSGVVHLSEKVQYMNQRRTRAMLEGWITRDGIHCSCCSKILSVLKFEIHAGSKLRQPFQNIYLESGVSLLQCQIDAWNTQEESRRLGFHTVDMVGDDQSDDTCSLCGDGGDLICCDGCPATFHQSCLNIKMLPYGHWHCPNCTCKFCGIAGEATTPRNGKTVCALQTCSLCEKKYHESCGQEIDALPDDSSHSSTSFCGRECLELFDDLQKLLGVKHELEAGFSWSLIHRTDQNTDTSHRSFPQRVECNSKLAVALSVMDECFLPIIDRRSGINLIHKVLYNSGSNFNRLNYSGFYTAILERGDEIISAACIRIHGTQLAELPFIGTRQMYRRQGMCRLLFRAIEAALCSLKVEKLVIPATAEHMRIWTSVFGFNPIEESHKQEMRSINMLVLPGTDMLQKQLVEQKPTDGNVAISSGGKGGLTQHNHHLTQHNHHLMPILAKGSDVDSSPGYDPIICKDSDLHKSDPMNDKAASETASLPIPAIPSDDSECRKTLRESVEKLTESYAESKCGTSSDANGNDVHLEMESSVSDLLGETSTVNADRSKFSIENGTDEMQFNSDLIPSSGVELEV</sequence>
<reference evidence="1 2" key="1">
    <citation type="journal article" date="2021" name="Hortic Res">
        <title>High-quality reference genome and annotation aids understanding of berry development for evergreen blueberry (Vaccinium darrowii).</title>
        <authorList>
            <person name="Yu J."/>
            <person name="Hulse-Kemp A.M."/>
            <person name="Babiker E."/>
            <person name="Staton M."/>
        </authorList>
    </citation>
    <scope>NUCLEOTIDE SEQUENCE [LARGE SCALE GENOMIC DNA]</scope>
    <source>
        <strain evidence="2">cv. NJ 8807/NJ 8810</strain>
        <tissue evidence="1">Young leaf</tissue>
    </source>
</reference>
<accession>A0ACB7XTT3</accession>
<protein>
    <submittedName>
        <fullName evidence="1">Uncharacterized protein</fullName>
    </submittedName>
</protein>
<proteinExistence type="predicted"/>